<dbReference type="Gene3D" id="1.10.10.10">
    <property type="entry name" value="Winged helix-like DNA-binding domain superfamily/Winged helix DNA-binding domain"/>
    <property type="match status" value="1"/>
</dbReference>
<dbReference type="Pfam" id="PF12840">
    <property type="entry name" value="HTH_20"/>
    <property type="match status" value="1"/>
</dbReference>
<name>A0A1M6ZNX3_HALPU</name>
<dbReference type="Proteomes" id="UP000184203">
    <property type="component" value="Unassembled WGS sequence"/>
</dbReference>
<reference evidence="3" key="1">
    <citation type="submission" date="2016-11" db="EMBL/GenBank/DDBJ databases">
        <authorList>
            <person name="Varghese N."/>
            <person name="Submissions S."/>
        </authorList>
    </citation>
    <scope>NUCLEOTIDE SEQUENCE [LARGE SCALE GENOMIC DNA]</scope>
    <source>
        <strain evidence="3">DX253</strain>
    </source>
</reference>
<dbReference type="InterPro" id="IPR036390">
    <property type="entry name" value="WH_DNA-bd_sf"/>
</dbReference>
<sequence length="120" mass="13455">MCEDSASRKLLSLLGDEHVQAILSVTSEQPMSANELSDACGISLPTVYRRLEELVEHDLLSEQNKIASDGNHYKTYEAAVERIGVRLHQGQFDVDIGEQPPTDAPERFNRLWDDIRGDDS</sequence>
<dbReference type="CDD" id="cd00090">
    <property type="entry name" value="HTH_ARSR"/>
    <property type="match status" value="1"/>
</dbReference>
<dbReference type="AlphaFoldDB" id="A0A1M6ZNX3"/>
<feature type="region of interest" description="Disordered" evidence="1">
    <location>
        <begin position="95"/>
        <end position="120"/>
    </location>
</feature>
<dbReference type="InterPro" id="IPR011991">
    <property type="entry name" value="ArsR-like_HTH"/>
</dbReference>
<evidence type="ECO:0000256" key="1">
    <source>
        <dbReference type="SAM" id="MobiDB-lite"/>
    </source>
</evidence>
<organism evidence="2 3">
    <name type="scientific">Haladaptatus paucihalophilus DX253</name>
    <dbReference type="NCBI Taxonomy" id="797209"/>
    <lineage>
        <taxon>Archaea</taxon>
        <taxon>Methanobacteriati</taxon>
        <taxon>Methanobacteriota</taxon>
        <taxon>Stenosarchaea group</taxon>
        <taxon>Halobacteria</taxon>
        <taxon>Halobacteriales</taxon>
        <taxon>Haladaptataceae</taxon>
        <taxon>Haladaptatus</taxon>
    </lineage>
</organism>
<evidence type="ECO:0000313" key="3">
    <source>
        <dbReference type="Proteomes" id="UP000184203"/>
    </source>
</evidence>
<dbReference type="EMBL" id="FRAN01000006">
    <property type="protein sequence ID" value="SHL32238.1"/>
    <property type="molecule type" value="Genomic_DNA"/>
</dbReference>
<gene>
    <name evidence="2" type="ORF">SAMN05444342_3520</name>
</gene>
<dbReference type="SUPFAM" id="SSF46785">
    <property type="entry name" value="Winged helix' DNA-binding domain"/>
    <property type="match status" value="1"/>
</dbReference>
<accession>A0A1M6ZNX3</accession>
<evidence type="ECO:0000313" key="2">
    <source>
        <dbReference type="EMBL" id="SHL32238.1"/>
    </source>
</evidence>
<proteinExistence type="predicted"/>
<protein>
    <submittedName>
        <fullName evidence="2">Helix-turn-helix domain-containing protein</fullName>
    </submittedName>
</protein>
<keyword evidence="3" id="KW-1185">Reference proteome</keyword>
<feature type="compositionally biased region" description="Basic and acidic residues" evidence="1">
    <location>
        <begin position="104"/>
        <end position="120"/>
    </location>
</feature>
<dbReference type="RefSeq" id="WP_026177986.1">
    <property type="nucleotide sequence ID" value="NZ_AEMG01000014.1"/>
</dbReference>
<dbReference type="OrthoDB" id="311452at2157"/>
<dbReference type="InterPro" id="IPR036388">
    <property type="entry name" value="WH-like_DNA-bd_sf"/>
</dbReference>